<evidence type="ECO:0000313" key="5">
    <source>
        <dbReference type="EMBL" id="CAI8045114.1"/>
    </source>
</evidence>
<dbReference type="PRINTS" id="PR00834">
    <property type="entry name" value="PROTEASES2C"/>
</dbReference>
<keyword evidence="3" id="KW-0378">Hydrolase</keyword>
<dbReference type="AlphaFoldDB" id="A0AA35X5M3"/>
<dbReference type="Pfam" id="PF13365">
    <property type="entry name" value="Trypsin_2"/>
    <property type="match status" value="1"/>
</dbReference>
<evidence type="ECO:0000256" key="4">
    <source>
        <dbReference type="SAM" id="MobiDB-lite"/>
    </source>
</evidence>
<dbReference type="PANTHER" id="PTHR43343">
    <property type="entry name" value="PEPTIDASE S12"/>
    <property type="match status" value="1"/>
</dbReference>
<dbReference type="Gene3D" id="2.40.10.120">
    <property type="match status" value="1"/>
</dbReference>
<keyword evidence="2" id="KW-0645">Protease</keyword>
<name>A0AA35X5M3_GEOBA</name>
<dbReference type="EMBL" id="CASHTH010003452">
    <property type="protein sequence ID" value="CAI8045114.1"/>
    <property type="molecule type" value="Genomic_DNA"/>
</dbReference>
<reference evidence="5" key="1">
    <citation type="submission" date="2023-03" db="EMBL/GenBank/DDBJ databases">
        <authorList>
            <person name="Steffen K."/>
            <person name="Cardenas P."/>
        </authorList>
    </citation>
    <scope>NUCLEOTIDE SEQUENCE</scope>
</reference>
<evidence type="ECO:0000256" key="3">
    <source>
        <dbReference type="ARBA" id="ARBA00022801"/>
    </source>
</evidence>
<sequence length="286" mass="30438">MIDLQRALRRLADTVLPVVVKLDTEASPDQDRGPWLGLPLPGVGSGVLVRRDGERYFVLTNNHVVQAADRITVILNDERSFPGEVVGADERMDLAIVALRTADDLPLARLGDSDSVRAGDLVLAVGSPFGLDATLTLGIVSAVGRSGGQVGNISDFIQTDATMNPGSSGGALVDISGQVVGINTWIQAQRDRWAGVGFALPINNVKPVIDQLIEVGSVRYAWLGVVLAGPDIVDHLAPGRSGAVLFDLFDGEPAQRAGLRARGRGVGRGRAGGRRQRRPDQRHRRT</sequence>
<protein>
    <submittedName>
        <fullName evidence="5">Probable periplasmic serine endoprotease DegP-like</fullName>
    </submittedName>
</protein>
<evidence type="ECO:0000256" key="2">
    <source>
        <dbReference type="ARBA" id="ARBA00022670"/>
    </source>
</evidence>
<evidence type="ECO:0000313" key="6">
    <source>
        <dbReference type="Proteomes" id="UP001174909"/>
    </source>
</evidence>
<dbReference type="PANTHER" id="PTHR43343:SF3">
    <property type="entry name" value="PROTEASE DO-LIKE 8, CHLOROPLASTIC"/>
    <property type="match status" value="1"/>
</dbReference>
<organism evidence="5 6">
    <name type="scientific">Geodia barretti</name>
    <name type="common">Barrett's horny sponge</name>
    <dbReference type="NCBI Taxonomy" id="519541"/>
    <lineage>
        <taxon>Eukaryota</taxon>
        <taxon>Metazoa</taxon>
        <taxon>Porifera</taxon>
        <taxon>Demospongiae</taxon>
        <taxon>Heteroscleromorpha</taxon>
        <taxon>Tetractinellida</taxon>
        <taxon>Astrophorina</taxon>
        <taxon>Geodiidae</taxon>
        <taxon>Geodia</taxon>
    </lineage>
</organism>
<dbReference type="InterPro" id="IPR036034">
    <property type="entry name" value="PDZ_sf"/>
</dbReference>
<dbReference type="InterPro" id="IPR001940">
    <property type="entry name" value="Peptidase_S1C"/>
</dbReference>
<keyword evidence="6" id="KW-1185">Reference proteome</keyword>
<dbReference type="Proteomes" id="UP001174909">
    <property type="component" value="Unassembled WGS sequence"/>
</dbReference>
<dbReference type="SUPFAM" id="SSF50494">
    <property type="entry name" value="Trypsin-like serine proteases"/>
    <property type="match status" value="1"/>
</dbReference>
<dbReference type="SUPFAM" id="SSF50156">
    <property type="entry name" value="PDZ domain-like"/>
    <property type="match status" value="1"/>
</dbReference>
<evidence type="ECO:0000256" key="1">
    <source>
        <dbReference type="ARBA" id="ARBA00010541"/>
    </source>
</evidence>
<dbReference type="GO" id="GO:0006508">
    <property type="term" value="P:proteolysis"/>
    <property type="evidence" value="ECO:0007669"/>
    <property type="project" value="UniProtKB-KW"/>
</dbReference>
<gene>
    <name evidence="5" type="ORF">GBAR_LOCUS24962</name>
</gene>
<dbReference type="InterPro" id="IPR009003">
    <property type="entry name" value="Peptidase_S1_PA"/>
</dbReference>
<comment type="similarity">
    <text evidence="1">Belongs to the peptidase S1C family.</text>
</comment>
<feature type="region of interest" description="Disordered" evidence="4">
    <location>
        <begin position="259"/>
        <end position="286"/>
    </location>
</feature>
<dbReference type="GO" id="GO:0004252">
    <property type="term" value="F:serine-type endopeptidase activity"/>
    <property type="evidence" value="ECO:0007669"/>
    <property type="project" value="InterPro"/>
</dbReference>
<proteinExistence type="inferred from homology"/>
<dbReference type="InterPro" id="IPR051201">
    <property type="entry name" value="Chloro_Bact_Ser_Proteases"/>
</dbReference>
<comment type="caution">
    <text evidence="5">The sequence shown here is derived from an EMBL/GenBank/DDBJ whole genome shotgun (WGS) entry which is preliminary data.</text>
</comment>
<accession>A0AA35X5M3</accession>